<dbReference type="InterPro" id="IPR030662">
    <property type="entry name" value="DPH6/MJ0570"/>
</dbReference>
<dbReference type="AlphaFoldDB" id="A0A8B7NPM8"/>
<dbReference type="SUPFAM" id="SSF52402">
    <property type="entry name" value="Adenine nucleotide alpha hydrolases-like"/>
    <property type="match status" value="1"/>
</dbReference>
<dbReference type="Pfam" id="PF01902">
    <property type="entry name" value="Diphthami_syn_2"/>
    <property type="match status" value="1"/>
</dbReference>
<protein>
    <recommendedName>
        <fullName evidence="4">Diphthine--ammonia ligase</fullName>
        <ecNumber evidence="3">6.3.1.14</ecNumber>
    </recommendedName>
    <alternativeName>
        <fullName evidence="9">ATP-binding domain-containing protein 4</fullName>
    </alternativeName>
    <alternativeName>
        <fullName evidence="8">Diphthamide synthase</fullName>
    </alternativeName>
    <alternativeName>
        <fullName evidence="10">Diphthamide synthetase</fullName>
    </alternativeName>
    <alternativeName>
        <fullName evidence="11">Protein DPH6 homolog</fullName>
    </alternativeName>
</protein>
<dbReference type="CDD" id="cd01994">
    <property type="entry name" value="AANH_PF0828-like"/>
    <property type="match status" value="1"/>
</dbReference>
<dbReference type="UniPathway" id="UPA00559"/>
<sequence>MRVVGLLSGGKDSCYALMQCIAAGHKAVALATLLPAPGIEESNSHMYQSVGVNNVWRIAKAMGSIPIYTRTIEGKSVNTAANYTQPIADDEVEDLYALLKSVKEGVEGGVDGVSVGAILSDYQRVRVENVCVRLGLVCYSYLWQREQKELLSEMLKCDVEAVLIKVAGAGLLPEQHCGQTLQQLHPTLLQLNSKFDLHVCGEGGEFETFTTDCPLYEKRIQIDRNRLVKETGDVGYMVLEQLSFQDKQLHGKSMEERVVAAGVPGPLHFVEEILRLELSEAPAADVVDVATLSEAPVVQSNINKLLRPDQRSSSGPCVVVSAGGWWVASSYAGSCVDEVLRQMTDDLATHGLSLAEACEVRAFVRSLATYAQFNAAYKKHFGHNPPVRACVQSCISSECQLEVLGYSHGEKTDSSPRQVLHVQSVSHWAPANIGPYSQAVKVGSHVSLAGMIGLVGGTLDVIEGGGAKQAALALRHIDRLLCCVFKTSDTPRNLLLQVICYSKSVEASHCSEPGLQGLRCPLLHVVVQRLPKDADIELHCAANALAASYQLSTKQYSLKGWAVSLQCMAIPRAAALIATLDGAEGHPSEPVCVELLLDFLGVAVNEIMTSVSSNSTELLSVTLYFAAARLPGGVADAVAAAVTSANATSSCDGPRLALSAVPVTAIGSHGQSVAAVVINTLTPVVVASA</sequence>
<dbReference type="GO" id="GO:0017183">
    <property type="term" value="P:protein histidyl modification to diphthamide"/>
    <property type="evidence" value="ECO:0007669"/>
    <property type="project" value="UniProtKB-UniPathway"/>
</dbReference>
<evidence type="ECO:0000256" key="5">
    <source>
        <dbReference type="ARBA" id="ARBA00022598"/>
    </source>
</evidence>
<feature type="domain" description="Diphthamide synthase" evidence="13">
    <location>
        <begin position="1"/>
        <end position="242"/>
    </location>
</feature>
<dbReference type="FunFam" id="3.40.50.620:FF:000145">
    <property type="entry name" value="ATP-binding domain containing protein"/>
    <property type="match status" value="1"/>
</dbReference>
<dbReference type="EC" id="6.3.1.14" evidence="3"/>
<comment type="similarity">
    <text evidence="2">Belongs to the Diphthine--ammonia ligase family.</text>
</comment>
<evidence type="ECO:0000256" key="1">
    <source>
        <dbReference type="ARBA" id="ARBA00005156"/>
    </source>
</evidence>
<dbReference type="InterPro" id="IPR014729">
    <property type="entry name" value="Rossmann-like_a/b/a_fold"/>
</dbReference>
<dbReference type="GeneID" id="108671978"/>
<evidence type="ECO:0000256" key="2">
    <source>
        <dbReference type="ARBA" id="ARBA00008496"/>
    </source>
</evidence>
<keyword evidence="6" id="KW-0547">Nucleotide-binding</keyword>
<dbReference type="SUPFAM" id="SSF55298">
    <property type="entry name" value="YjgF-like"/>
    <property type="match status" value="2"/>
</dbReference>
<dbReference type="NCBIfam" id="TIGR00290">
    <property type="entry name" value="MJ0570_dom"/>
    <property type="match status" value="1"/>
</dbReference>
<keyword evidence="5 15" id="KW-0436">Ligase</keyword>
<evidence type="ECO:0000313" key="16">
    <source>
        <dbReference type="RefSeq" id="XP_047741046.1"/>
    </source>
</evidence>
<name>A0A8B7NPM8_HYAAZ</name>
<evidence type="ECO:0000313" key="17">
    <source>
        <dbReference type="RefSeq" id="XP_047741047.1"/>
    </source>
</evidence>
<dbReference type="GO" id="GO:0005524">
    <property type="term" value="F:ATP binding"/>
    <property type="evidence" value="ECO:0007669"/>
    <property type="project" value="UniProtKB-KW"/>
</dbReference>
<dbReference type="GO" id="GO:0017178">
    <property type="term" value="F:diphthine-ammonia ligase activity"/>
    <property type="evidence" value="ECO:0007669"/>
    <property type="project" value="UniProtKB-EC"/>
</dbReference>
<evidence type="ECO:0000256" key="8">
    <source>
        <dbReference type="ARBA" id="ARBA00029814"/>
    </source>
</evidence>
<keyword evidence="14" id="KW-1185">Reference proteome</keyword>
<evidence type="ECO:0000256" key="9">
    <source>
        <dbReference type="ARBA" id="ARBA00031202"/>
    </source>
</evidence>
<proteinExistence type="inferred from homology"/>
<organism evidence="14 15">
    <name type="scientific">Hyalella azteca</name>
    <name type="common">Amphipod</name>
    <dbReference type="NCBI Taxonomy" id="294128"/>
    <lineage>
        <taxon>Eukaryota</taxon>
        <taxon>Metazoa</taxon>
        <taxon>Ecdysozoa</taxon>
        <taxon>Arthropoda</taxon>
        <taxon>Crustacea</taxon>
        <taxon>Multicrustacea</taxon>
        <taxon>Malacostraca</taxon>
        <taxon>Eumalacostraca</taxon>
        <taxon>Peracarida</taxon>
        <taxon>Amphipoda</taxon>
        <taxon>Senticaudata</taxon>
        <taxon>Talitrida</taxon>
        <taxon>Talitroidea</taxon>
        <taxon>Hyalellidae</taxon>
        <taxon>Hyalella</taxon>
    </lineage>
</organism>
<evidence type="ECO:0000256" key="12">
    <source>
        <dbReference type="ARBA" id="ARBA00048108"/>
    </source>
</evidence>
<dbReference type="OrthoDB" id="686384at2759"/>
<dbReference type="InterPro" id="IPR035959">
    <property type="entry name" value="RutC-like_sf"/>
</dbReference>
<gene>
    <name evidence="15 16 17" type="primary">LOC108671978</name>
</gene>
<evidence type="ECO:0000313" key="15">
    <source>
        <dbReference type="RefSeq" id="XP_018015071.1"/>
    </source>
</evidence>
<evidence type="ECO:0000256" key="10">
    <source>
        <dbReference type="ARBA" id="ARBA00031552"/>
    </source>
</evidence>
<evidence type="ECO:0000256" key="11">
    <source>
        <dbReference type="ARBA" id="ARBA00032849"/>
    </source>
</evidence>
<dbReference type="FunFam" id="3.90.1490.10:FF:000001">
    <property type="entry name" value="Diphthine--ammonia ligase"/>
    <property type="match status" value="1"/>
</dbReference>
<keyword evidence="7" id="KW-0067">ATP-binding</keyword>
<reference evidence="15 16" key="1">
    <citation type="submission" date="2025-04" db="UniProtKB">
        <authorList>
            <consortium name="RefSeq"/>
        </authorList>
    </citation>
    <scope>IDENTIFICATION</scope>
    <source>
        <tissue evidence="15 16">Whole organism</tissue>
    </source>
</reference>
<evidence type="ECO:0000259" key="13">
    <source>
        <dbReference type="Pfam" id="PF01902"/>
    </source>
</evidence>
<dbReference type="RefSeq" id="XP_047741046.1">
    <property type="nucleotide sequence ID" value="XM_047885090.1"/>
</dbReference>
<dbReference type="KEGG" id="hazt:108671978"/>
<evidence type="ECO:0000256" key="7">
    <source>
        <dbReference type="ARBA" id="ARBA00022840"/>
    </source>
</evidence>
<dbReference type="Gene3D" id="3.30.1330.40">
    <property type="entry name" value="RutC-like"/>
    <property type="match status" value="2"/>
</dbReference>
<comment type="catalytic activity">
    <reaction evidence="12">
        <text>diphthine-[translation elongation factor 2] + NH4(+) + ATP = diphthamide-[translation elongation factor 2] + AMP + diphosphate + H(+)</text>
        <dbReference type="Rhea" id="RHEA:19753"/>
        <dbReference type="Rhea" id="RHEA-COMP:10172"/>
        <dbReference type="Rhea" id="RHEA-COMP:10174"/>
        <dbReference type="ChEBI" id="CHEBI:15378"/>
        <dbReference type="ChEBI" id="CHEBI:16692"/>
        <dbReference type="ChEBI" id="CHEBI:28938"/>
        <dbReference type="ChEBI" id="CHEBI:30616"/>
        <dbReference type="ChEBI" id="CHEBI:33019"/>
        <dbReference type="ChEBI" id="CHEBI:82696"/>
        <dbReference type="ChEBI" id="CHEBI:456215"/>
        <dbReference type="EC" id="6.3.1.14"/>
    </reaction>
</comment>
<dbReference type="Proteomes" id="UP000694843">
    <property type="component" value="Unplaced"/>
</dbReference>
<dbReference type="Gene3D" id="3.40.50.620">
    <property type="entry name" value="HUPs"/>
    <property type="match status" value="1"/>
</dbReference>
<evidence type="ECO:0000256" key="6">
    <source>
        <dbReference type="ARBA" id="ARBA00022741"/>
    </source>
</evidence>
<evidence type="ECO:0000313" key="14">
    <source>
        <dbReference type="Proteomes" id="UP000694843"/>
    </source>
</evidence>
<accession>A0A8B7NPM8</accession>
<evidence type="ECO:0000256" key="3">
    <source>
        <dbReference type="ARBA" id="ARBA00012089"/>
    </source>
</evidence>
<dbReference type="PANTHER" id="PTHR12196:SF2">
    <property type="entry name" value="DIPHTHINE--AMMONIA LIGASE"/>
    <property type="match status" value="1"/>
</dbReference>
<dbReference type="RefSeq" id="XP_047741047.1">
    <property type="nucleotide sequence ID" value="XM_047885091.1"/>
</dbReference>
<evidence type="ECO:0000256" key="4">
    <source>
        <dbReference type="ARBA" id="ARBA00018426"/>
    </source>
</evidence>
<dbReference type="PANTHER" id="PTHR12196">
    <property type="entry name" value="DOMAIN OF UNKNOWN FUNCTION 71 DUF71 -CONTAINING PROTEIN"/>
    <property type="match status" value="1"/>
</dbReference>
<dbReference type="RefSeq" id="XP_018015071.1">
    <property type="nucleotide sequence ID" value="XM_018159582.2"/>
</dbReference>
<dbReference type="InterPro" id="IPR002761">
    <property type="entry name" value="Diphthami_syn_dom"/>
</dbReference>
<comment type="pathway">
    <text evidence="1">Protein modification; peptidyl-diphthamide biosynthesis.</text>
</comment>
<dbReference type="Gene3D" id="3.90.1490.10">
    <property type="entry name" value="putative n-type atp pyrophosphatase, domain 2"/>
    <property type="match status" value="1"/>
</dbReference>